<evidence type="ECO:0000256" key="3">
    <source>
        <dbReference type="PIRSR" id="PIRSR613078-1"/>
    </source>
</evidence>
<feature type="binding site" evidence="4">
    <location>
        <begin position="54"/>
        <end position="61"/>
    </location>
    <ligand>
        <name>substrate</name>
    </ligand>
</feature>
<dbReference type="AlphaFoldDB" id="A0A3N6P952"/>
<dbReference type="Gene3D" id="3.40.50.1240">
    <property type="entry name" value="Phosphoglycerate mutase-like"/>
    <property type="match status" value="1"/>
</dbReference>
<dbReference type="PROSITE" id="PS00175">
    <property type="entry name" value="PG_MUTASE"/>
    <property type="match status" value="1"/>
</dbReference>
<keyword evidence="2" id="KW-0413">Isomerase</keyword>
<dbReference type="Proteomes" id="UP000282323">
    <property type="component" value="Unassembled WGS sequence"/>
</dbReference>
<keyword evidence="1" id="KW-0324">Glycolysis</keyword>
<proteinExistence type="predicted"/>
<name>A0A3N6P952_NATCH</name>
<gene>
    <name evidence="5" type="ORF">EA473_07785</name>
</gene>
<dbReference type="InterPro" id="IPR013078">
    <property type="entry name" value="His_Pase_superF_clade-1"/>
</dbReference>
<dbReference type="PANTHER" id="PTHR48100:SF1">
    <property type="entry name" value="HISTIDINE PHOSPHATASE FAMILY PROTEIN-RELATED"/>
    <property type="match status" value="1"/>
</dbReference>
<evidence type="ECO:0000313" key="6">
    <source>
        <dbReference type="Proteomes" id="UP000282323"/>
    </source>
</evidence>
<dbReference type="GO" id="GO:0016791">
    <property type="term" value="F:phosphatase activity"/>
    <property type="evidence" value="ECO:0007669"/>
    <property type="project" value="TreeGrafter"/>
</dbReference>
<accession>A0A3N6P952</accession>
<dbReference type="PANTHER" id="PTHR48100">
    <property type="entry name" value="BROAD-SPECIFICITY PHOSPHATASE YOR283W-RELATED"/>
    <property type="match status" value="1"/>
</dbReference>
<evidence type="ECO:0000256" key="1">
    <source>
        <dbReference type="ARBA" id="ARBA00023152"/>
    </source>
</evidence>
<feature type="active site" description="Proton donor/acceptor" evidence="3">
    <location>
        <position position="133"/>
    </location>
</feature>
<keyword evidence="6" id="KW-1185">Reference proteome</keyword>
<dbReference type="Pfam" id="PF00300">
    <property type="entry name" value="His_Phos_1"/>
    <property type="match status" value="1"/>
</dbReference>
<dbReference type="InterPro" id="IPR029033">
    <property type="entry name" value="His_PPase_superfam"/>
</dbReference>
<evidence type="ECO:0000256" key="4">
    <source>
        <dbReference type="PIRSR" id="PIRSR613078-2"/>
    </source>
</evidence>
<organism evidence="5 6">
    <name type="scientific">Natrarchaeobius chitinivorans</name>
    <dbReference type="NCBI Taxonomy" id="1679083"/>
    <lineage>
        <taxon>Archaea</taxon>
        <taxon>Methanobacteriati</taxon>
        <taxon>Methanobacteriota</taxon>
        <taxon>Stenosarchaea group</taxon>
        <taxon>Halobacteria</taxon>
        <taxon>Halobacteriales</taxon>
        <taxon>Natrialbaceae</taxon>
        <taxon>Natrarchaeobius</taxon>
    </lineage>
</organism>
<evidence type="ECO:0000313" key="5">
    <source>
        <dbReference type="EMBL" id="RQG95359.1"/>
    </source>
</evidence>
<dbReference type="SUPFAM" id="SSF53254">
    <property type="entry name" value="Phosphoglycerate mutase-like"/>
    <property type="match status" value="1"/>
</dbReference>
<comment type="caution">
    <text evidence="5">The sequence shown here is derived from an EMBL/GenBank/DDBJ whole genome shotgun (WGS) entry which is preliminary data.</text>
</comment>
<evidence type="ECO:0000256" key="2">
    <source>
        <dbReference type="ARBA" id="ARBA00023235"/>
    </source>
</evidence>
<dbReference type="GO" id="GO:0005737">
    <property type="term" value="C:cytoplasm"/>
    <property type="evidence" value="ECO:0007669"/>
    <property type="project" value="TreeGrafter"/>
</dbReference>
<reference evidence="5 6" key="1">
    <citation type="submission" date="2018-10" db="EMBL/GenBank/DDBJ databases">
        <title>Natrarchaeobius chitinivorans gen. nov., sp. nov., and Natrarchaeobius haloalkaliphilus sp. nov., alkaliphilic, chitin-utilizing haloarchaea from hypersaline alkaline lakes.</title>
        <authorList>
            <person name="Sorokin D.Y."/>
            <person name="Elcheninov A.G."/>
            <person name="Kostrikina N.A."/>
            <person name="Bale N.J."/>
            <person name="Sinninghe Damste J.S."/>
            <person name="Khijniak T.V."/>
            <person name="Kublanov I.V."/>
            <person name="Toshchakov S.V."/>
        </authorList>
    </citation>
    <scope>NUCLEOTIDE SEQUENCE [LARGE SCALE GENOMIC DNA]</scope>
    <source>
        <strain evidence="5 6">AArcht4T</strain>
    </source>
</reference>
<protein>
    <submittedName>
        <fullName evidence="5">Histidine phosphatase family protein</fullName>
    </submittedName>
</protein>
<sequence>MFGTLIDRRLISIREESNINGVRRDHLEHLPAEVGRFNTQVCVVALMKRIYLVRHGQTKWNDEGRIQGWAYIDLDDVGRRQARLVADYLAQSHPGIDRIASSDLPRAVQTAETIASKQPFEDLSIELDDVWRERDFGVFQGFDSSTFFTDYPEYAILENGQAAAERSPEDGESYAAFDERVRSAWDEYVRSVSEAESCIVTHSGVIRQICAYVNDLDYQTAIADVSLENCSVTEIRVEDGDHSIENSNRRHFLENDQTESA</sequence>
<dbReference type="InterPro" id="IPR001345">
    <property type="entry name" value="PG/BPGM_mutase_AS"/>
</dbReference>
<dbReference type="InterPro" id="IPR050275">
    <property type="entry name" value="PGM_Phosphatase"/>
</dbReference>
<feature type="active site" description="Tele-phosphohistidine intermediate" evidence="3">
    <location>
        <position position="55"/>
    </location>
</feature>
<dbReference type="CDD" id="cd07067">
    <property type="entry name" value="HP_PGM_like"/>
    <property type="match status" value="1"/>
</dbReference>
<feature type="binding site" evidence="4">
    <location>
        <position position="106"/>
    </location>
    <ligand>
        <name>substrate</name>
    </ligand>
</feature>
<dbReference type="EMBL" id="REGA01000005">
    <property type="protein sequence ID" value="RQG95359.1"/>
    <property type="molecule type" value="Genomic_DNA"/>
</dbReference>
<dbReference type="SMART" id="SM00855">
    <property type="entry name" value="PGAM"/>
    <property type="match status" value="1"/>
</dbReference>